<keyword evidence="3" id="KW-0315">Glutamine amidotransferase</keyword>
<proteinExistence type="predicted"/>
<dbReference type="Pfam" id="PF00117">
    <property type="entry name" value="GATase"/>
    <property type="match status" value="1"/>
</dbReference>
<evidence type="ECO:0000256" key="1">
    <source>
        <dbReference type="SAM" id="MobiDB-lite"/>
    </source>
</evidence>
<dbReference type="InterPro" id="IPR029062">
    <property type="entry name" value="Class_I_gatase-like"/>
</dbReference>
<evidence type="ECO:0000313" key="4">
    <source>
        <dbReference type="Proteomes" id="UP001368500"/>
    </source>
</evidence>
<feature type="region of interest" description="Disordered" evidence="1">
    <location>
        <begin position="1"/>
        <end position="22"/>
    </location>
</feature>
<dbReference type="CDD" id="cd01741">
    <property type="entry name" value="GATase1_1"/>
    <property type="match status" value="1"/>
</dbReference>
<feature type="compositionally biased region" description="Low complexity" evidence="1">
    <location>
        <begin position="1"/>
        <end position="11"/>
    </location>
</feature>
<gene>
    <name evidence="3" type="ORF">AACH11_12980</name>
</gene>
<sequence length="254" mass="26801">MTDLTDFSDLTDTPEKTHPATPPRTALAIRHLAFEDLGLIAPWLEARGWRVQVRDAGIDALDPAEWAAADLLIVLGGPIGAHDDALHPFLAEEVALIRQRLASGLPVLGICLGAQLMARALGAAVAPMAGPEIGYAPLQLSPEGQASPLAALAGQPVLHWHGDRFDLPPGLRSLAATPACDHQAFMAGAHAMAWQFHLEVDAARIEAWLIGHTGALRAAGIDIPALRQEAARQAAGLSRALAAVLDDWFGRIGL</sequence>
<accession>A0ABU9BE49</accession>
<reference evidence="3 4" key="1">
    <citation type="submission" date="2024-04" db="EMBL/GenBank/DDBJ databases">
        <title>Novel species of the genus Ideonella isolated from streams.</title>
        <authorList>
            <person name="Lu H."/>
        </authorList>
    </citation>
    <scope>NUCLEOTIDE SEQUENCE [LARGE SCALE GENOMIC DNA]</scope>
    <source>
        <strain evidence="3 4">BYS139W</strain>
    </source>
</reference>
<name>A0ABU9BE49_9BURK</name>
<dbReference type="SUPFAM" id="SSF52317">
    <property type="entry name" value="Class I glutamine amidotransferase-like"/>
    <property type="match status" value="1"/>
</dbReference>
<dbReference type="RefSeq" id="WP_341374661.1">
    <property type="nucleotide sequence ID" value="NZ_JBBUTF010000011.1"/>
</dbReference>
<feature type="domain" description="Glutamine amidotransferase" evidence="2">
    <location>
        <begin position="44"/>
        <end position="201"/>
    </location>
</feature>
<dbReference type="Proteomes" id="UP001368500">
    <property type="component" value="Unassembled WGS sequence"/>
</dbReference>
<dbReference type="PANTHER" id="PTHR42695:SF5">
    <property type="entry name" value="GLUTAMINE AMIDOTRANSFERASE YLR126C-RELATED"/>
    <property type="match status" value="1"/>
</dbReference>
<dbReference type="NCBIfam" id="NF005458">
    <property type="entry name" value="PRK07053.1"/>
    <property type="match status" value="1"/>
</dbReference>
<dbReference type="Gene3D" id="3.40.50.880">
    <property type="match status" value="1"/>
</dbReference>
<dbReference type="PROSITE" id="PS51273">
    <property type="entry name" value="GATASE_TYPE_1"/>
    <property type="match status" value="1"/>
</dbReference>
<keyword evidence="4" id="KW-1185">Reference proteome</keyword>
<protein>
    <submittedName>
        <fullName evidence="3">Glutamine amidotransferase</fullName>
    </submittedName>
</protein>
<comment type="caution">
    <text evidence="3">The sequence shown here is derived from an EMBL/GenBank/DDBJ whole genome shotgun (WGS) entry which is preliminary data.</text>
</comment>
<evidence type="ECO:0000259" key="2">
    <source>
        <dbReference type="Pfam" id="PF00117"/>
    </source>
</evidence>
<dbReference type="EMBL" id="JBBUTF010000011">
    <property type="protein sequence ID" value="MEK8026878.1"/>
    <property type="molecule type" value="Genomic_DNA"/>
</dbReference>
<dbReference type="PANTHER" id="PTHR42695">
    <property type="entry name" value="GLUTAMINE AMIDOTRANSFERASE YLR126C-RELATED"/>
    <property type="match status" value="1"/>
</dbReference>
<organism evidence="3 4">
    <name type="scientific">Pseudaquabacterium rugosum</name>
    <dbReference type="NCBI Taxonomy" id="2984194"/>
    <lineage>
        <taxon>Bacteria</taxon>
        <taxon>Pseudomonadati</taxon>
        <taxon>Pseudomonadota</taxon>
        <taxon>Betaproteobacteria</taxon>
        <taxon>Burkholderiales</taxon>
        <taxon>Sphaerotilaceae</taxon>
        <taxon>Pseudaquabacterium</taxon>
    </lineage>
</organism>
<dbReference type="InterPro" id="IPR044992">
    <property type="entry name" value="ChyE-like"/>
</dbReference>
<evidence type="ECO:0000313" key="3">
    <source>
        <dbReference type="EMBL" id="MEK8026878.1"/>
    </source>
</evidence>
<dbReference type="InterPro" id="IPR017926">
    <property type="entry name" value="GATASE"/>
</dbReference>